<proteinExistence type="predicted"/>
<comment type="caution">
    <text evidence="1">The sequence shown here is derived from an EMBL/GenBank/DDBJ whole genome shotgun (WGS) entry which is preliminary data.</text>
</comment>
<evidence type="ECO:0000313" key="2">
    <source>
        <dbReference type="Proteomes" id="UP000186894"/>
    </source>
</evidence>
<sequence length="132" mass="14601">MSSRAGEFHARFCGLAVAVATAIPQKQSFAIYSSFIGPAFSDDRRILGRLRVEASAAVADQIKDVRSPAEAERQGQATFVAKIREFVIRDQRGDAVRRTVGFFDQASICADIEICDRVSLYRLLHDEAYQTG</sequence>
<protein>
    <submittedName>
        <fullName evidence="1">Uncharacterized protein</fullName>
    </submittedName>
</protein>
<organism evidence="1 2">
    <name type="scientific">Rhizobium oryziradicis</name>
    <dbReference type="NCBI Taxonomy" id="1867956"/>
    <lineage>
        <taxon>Bacteria</taxon>
        <taxon>Pseudomonadati</taxon>
        <taxon>Pseudomonadota</taxon>
        <taxon>Alphaproteobacteria</taxon>
        <taxon>Hyphomicrobiales</taxon>
        <taxon>Rhizobiaceae</taxon>
        <taxon>Rhizobium/Agrobacterium group</taxon>
        <taxon>Rhizobium</taxon>
    </lineage>
</organism>
<dbReference type="Proteomes" id="UP000186894">
    <property type="component" value="Unassembled WGS sequence"/>
</dbReference>
<accession>A0A1Q8ZKL3</accession>
<dbReference type="EMBL" id="MKIM01000033">
    <property type="protein sequence ID" value="OLP42434.1"/>
    <property type="molecule type" value="Genomic_DNA"/>
</dbReference>
<keyword evidence="2" id="KW-1185">Reference proteome</keyword>
<reference evidence="1 2" key="1">
    <citation type="submission" date="2016-09" db="EMBL/GenBank/DDBJ databases">
        <title>Rhizobium oryziradicis sp. nov., isolated from the root of rice.</title>
        <authorList>
            <person name="Zhao J."/>
            <person name="Zhang X."/>
        </authorList>
    </citation>
    <scope>NUCLEOTIDE SEQUENCE [LARGE SCALE GENOMIC DNA]</scope>
    <source>
        <strain evidence="1 2">N19</strain>
    </source>
</reference>
<name>A0A1Q8ZKL3_9HYPH</name>
<dbReference type="AlphaFoldDB" id="A0A1Q8ZKL3"/>
<evidence type="ECO:0000313" key="1">
    <source>
        <dbReference type="EMBL" id="OLP42434.1"/>
    </source>
</evidence>
<gene>
    <name evidence="1" type="ORF">BJF95_13430</name>
</gene>